<accession>A0A7Y9F108</accession>
<evidence type="ECO:0000256" key="1">
    <source>
        <dbReference type="ARBA" id="ARBA00004651"/>
    </source>
</evidence>
<gene>
    <name evidence="8" type="ORF">BKA08_001609</name>
</gene>
<organism evidence="8 9">
    <name type="scientific">Nocardioides marinisabuli</name>
    <dbReference type="NCBI Taxonomy" id="419476"/>
    <lineage>
        <taxon>Bacteria</taxon>
        <taxon>Bacillati</taxon>
        <taxon>Actinomycetota</taxon>
        <taxon>Actinomycetes</taxon>
        <taxon>Propionibacteriales</taxon>
        <taxon>Nocardioidaceae</taxon>
        <taxon>Nocardioides</taxon>
    </lineage>
</organism>
<evidence type="ECO:0000313" key="9">
    <source>
        <dbReference type="Proteomes" id="UP000516957"/>
    </source>
</evidence>
<dbReference type="GO" id="GO:0005886">
    <property type="term" value="C:plasma membrane"/>
    <property type="evidence" value="ECO:0007669"/>
    <property type="project" value="UniProtKB-SubCell"/>
</dbReference>
<evidence type="ECO:0000256" key="4">
    <source>
        <dbReference type="ARBA" id="ARBA00022989"/>
    </source>
</evidence>
<evidence type="ECO:0000256" key="2">
    <source>
        <dbReference type="ARBA" id="ARBA00022475"/>
    </source>
</evidence>
<feature type="transmembrane region" description="Helical" evidence="6">
    <location>
        <begin position="65"/>
        <end position="82"/>
    </location>
</feature>
<keyword evidence="4 6" id="KW-1133">Transmembrane helix</keyword>
<comment type="subcellular location">
    <subcellularLocation>
        <location evidence="1">Cell membrane</location>
        <topology evidence="1">Multi-pass membrane protein</topology>
    </subcellularLocation>
</comment>
<feature type="domain" description="Type II secretion system protein GspF" evidence="7">
    <location>
        <begin position="126"/>
        <end position="245"/>
    </location>
</feature>
<keyword evidence="2" id="KW-1003">Cell membrane</keyword>
<keyword evidence="9" id="KW-1185">Reference proteome</keyword>
<dbReference type="RefSeq" id="WP_179615145.1">
    <property type="nucleotide sequence ID" value="NZ_CP059163.1"/>
</dbReference>
<dbReference type="AlphaFoldDB" id="A0A7Y9F108"/>
<evidence type="ECO:0000256" key="5">
    <source>
        <dbReference type="ARBA" id="ARBA00023136"/>
    </source>
</evidence>
<proteinExistence type="predicted"/>
<dbReference type="Proteomes" id="UP000516957">
    <property type="component" value="Unassembled WGS sequence"/>
</dbReference>
<dbReference type="Pfam" id="PF00482">
    <property type="entry name" value="T2SSF"/>
    <property type="match status" value="1"/>
</dbReference>
<dbReference type="InterPro" id="IPR018076">
    <property type="entry name" value="T2SS_GspF_dom"/>
</dbReference>
<feature type="transmembrane region" description="Helical" evidence="6">
    <location>
        <begin position="233"/>
        <end position="255"/>
    </location>
</feature>
<feature type="transmembrane region" description="Helical" evidence="6">
    <location>
        <begin position="17"/>
        <end position="35"/>
    </location>
</feature>
<dbReference type="PANTHER" id="PTHR35007:SF4">
    <property type="entry name" value="CONSERVED TRANSMEMBRANE PROTEIN-RELATED"/>
    <property type="match status" value="1"/>
</dbReference>
<keyword evidence="5 6" id="KW-0472">Membrane</keyword>
<feature type="transmembrane region" description="Helical" evidence="6">
    <location>
        <begin position="261"/>
        <end position="280"/>
    </location>
</feature>
<keyword evidence="3 6" id="KW-0812">Transmembrane</keyword>
<evidence type="ECO:0000313" key="8">
    <source>
        <dbReference type="EMBL" id="NYD57371.1"/>
    </source>
</evidence>
<feature type="transmembrane region" description="Helical" evidence="6">
    <location>
        <begin position="88"/>
        <end position="105"/>
    </location>
</feature>
<name>A0A7Y9F108_9ACTN</name>
<evidence type="ECO:0000259" key="7">
    <source>
        <dbReference type="Pfam" id="PF00482"/>
    </source>
</evidence>
<evidence type="ECO:0000256" key="3">
    <source>
        <dbReference type="ARBA" id="ARBA00022692"/>
    </source>
</evidence>
<dbReference type="PANTHER" id="PTHR35007">
    <property type="entry name" value="INTEGRAL MEMBRANE PROTEIN-RELATED"/>
    <property type="match status" value="1"/>
</dbReference>
<sequence>MTVAVGAAAGLPVGPPVLLAVLAAVAAAGAAALLVRPDPTRNLRGRTGTDAGNGRGEDTGNRRGSRWLALGLLGAAVLAAGGVALVRLLAPVLVALAAAWVLLVLHRRRRADRLATERAERVRETCETLASELAAGRPPGAALERAAEEWAVLAPVAEAHRVGADVPAAWRAAGEVPGAGDLRLVAAAWQVAHRTGHGLAHAVARVSVDLRRARGTRRVVAGELASARATARLVAVLPVGALLMGSGAGGDPVAFLLGHPVGLACLAAGVALALAGLAWIEALAREAGRGA</sequence>
<protein>
    <submittedName>
        <fullName evidence="8">Tight adherence protein B</fullName>
    </submittedName>
</protein>
<comment type="caution">
    <text evidence="8">The sequence shown here is derived from an EMBL/GenBank/DDBJ whole genome shotgun (WGS) entry which is preliminary data.</text>
</comment>
<evidence type="ECO:0000256" key="6">
    <source>
        <dbReference type="SAM" id="Phobius"/>
    </source>
</evidence>
<reference evidence="8 9" key="1">
    <citation type="submission" date="2020-07" db="EMBL/GenBank/DDBJ databases">
        <title>Sequencing the genomes of 1000 actinobacteria strains.</title>
        <authorList>
            <person name="Klenk H.-P."/>
        </authorList>
    </citation>
    <scope>NUCLEOTIDE SEQUENCE [LARGE SCALE GENOMIC DNA]</scope>
    <source>
        <strain evidence="8 9">DSM 18965</strain>
    </source>
</reference>
<dbReference type="EMBL" id="JACCBE010000001">
    <property type="protein sequence ID" value="NYD57371.1"/>
    <property type="molecule type" value="Genomic_DNA"/>
</dbReference>